<dbReference type="Gene3D" id="1.10.287.70">
    <property type="match status" value="1"/>
</dbReference>
<dbReference type="InterPro" id="IPR018490">
    <property type="entry name" value="cNMP-bd_dom_sf"/>
</dbReference>
<organism evidence="10 11">
    <name type="scientific">Triparma retinervis</name>
    <dbReference type="NCBI Taxonomy" id="2557542"/>
    <lineage>
        <taxon>Eukaryota</taxon>
        <taxon>Sar</taxon>
        <taxon>Stramenopiles</taxon>
        <taxon>Ochrophyta</taxon>
        <taxon>Bolidophyceae</taxon>
        <taxon>Parmales</taxon>
        <taxon>Triparmaceae</taxon>
        <taxon>Triparma</taxon>
    </lineage>
</organism>
<keyword evidence="3 8" id="KW-0812">Transmembrane</keyword>
<feature type="region of interest" description="Disordered" evidence="7">
    <location>
        <begin position="292"/>
        <end position="311"/>
    </location>
</feature>
<dbReference type="PANTHER" id="PTHR45689">
    <property type="entry name" value="I[[H]] CHANNEL, ISOFORM E"/>
    <property type="match status" value="1"/>
</dbReference>
<feature type="region of interest" description="Disordered" evidence="7">
    <location>
        <begin position="49"/>
        <end position="86"/>
    </location>
</feature>
<dbReference type="Proteomes" id="UP001165082">
    <property type="component" value="Unassembled WGS sequence"/>
</dbReference>
<feature type="compositionally biased region" description="Gly residues" evidence="7">
    <location>
        <begin position="1275"/>
        <end position="1284"/>
    </location>
</feature>
<dbReference type="Pfam" id="PF00520">
    <property type="entry name" value="Ion_trans"/>
    <property type="match status" value="1"/>
</dbReference>
<feature type="region of interest" description="Disordered" evidence="7">
    <location>
        <begin position="1109"/>
        <end position="1284"/>
    </location>
</feature>
<feature type="region of interest" description="Disordered" evidence="7">
    <location>
        <begin position="250"/>
        <end position="269"/>
    </location>
</feature>
<keyword evidence="6 8" id="KW-0472">Membrane</keyword>
<feature type="non-terminal residue" evidence="10">
    <location>
        <position position="1284"/>
    </location>
</feature>
<dbReference type="CDD" id="cd00038">
    <property type="entry name" value="CAP_ED"/>
    <property type="match status" value="1"/>
</dbReference>
<evidence type="ECO:0000259" key="9">
    <source>
        <dbReference type="PROSITE" id="PS50042"/>
    </source>
</evidence>
<dbReference type="InterPro" id="IPR005821">
    <property type="entry name" value="Ion_trans_dom"/>
</dbReference>
<feature type="region of interest" description="Disordered" evidence="7">
    <location>
        <begin position="826"/>
        <end position="854"/>
    </location>
</feature>
<feature type="compositionally biased region" description="Basic and acidic residues" evidence="7">
    <location>
        <begin position="1234"/>
        <end position="1246"/>
    </location>
</feature>
<dbReference type="InterPro" id="IPR014710">
    <property type="entry name" value="RmlC-like_jellyroll"/>
</dbReference>
<reference evidence="10" key="1">
    <citation type="submission" date="2022-07" db="EMBL/GenBank/DDBJ databases">
        <title>Genome analysis of Parmales, a sister group of diatoms, reveals the evolutionary specialization of diatoms from phago-mixotrophs to photoautotrophs.</title>
        <authorList>
            <person name="Ban H."/>
            <person name="Sato S."/>
            <person name="Yoshikawa S."/>
            <person name="Kazumasa Y."/>
            <person name="Nakamura Y."/>
            <person name="Ichinomiya M."/>
            <person name="Saitoh K."/>
            <person name="Sato N."/>
            <person name="Blanc-Mathieu R."/>
            <person name="Endo H."/>
            <person name="Kuwata A."/>
            <person name="Ogata H."/>
        </authorList>
    </citation>
    <scope>NUCLEOTIDE SEQUENCE</scope>
</reference>
<feature type="compositionally biased region" description="Basic and acidic residues" evidence="7">
    <location>
        <begin position="298"/>
        <end position="311"/>
    </location>
</feature>
<dbReference type="EMBL" id="BRXZ01002983">
    <property type="protein sequence ID" value="GMH74274.1"/>
    <property type="molecule type" value="Genomic_DNA"/>
</dbReference>
<evidence type="ECO:0000256" key="5">
    <source>
        <dbReference type="ARBA" id="ARBA00023065"/>
    </source>
</evidence>
<evidence type="ECO:0000256" key="3">
    <source>
        <dbReference type="ARBA" id="ARBA00022692"/>
    </source>
</evidence>
<feature type="compositionally biased region" description="Basic and acidic residues" evidence="7">
    <location>
        <begin position="187"/>
        <end position="199"/>
    </location>
</feature>
<dbReference type="PROSITE" id="PS00889">
    <property type="entry name" value="CNMP_BINDING_2"/>
    <property type="match status" value="1"/>
</dbReference>
<feature type="domain" description="Cyclic nucleotide-binding" evidence="9">
    <location>
        <begin position="736"/>
        <end position="929"/>
    </location>
</feature>
<accession>A0A9W7ATU6</accession>
<evidence type="ECO:0000313" key="10">
    <source>
        <dbReference type="EMBL" id="GMH74274.1"/>
    </source>
</evidence>
<keyword evidence="4 8" id="KW-1133">Transmembrane helix</keyword>
<dbReference type="InterPro" id="IPR000595">
    <property type="entry name" value="cNMP-bd_dom"/>
</dbReference>
<dbReference type="GO" id="GO:0035725">
    <property type="term" value="P:sodium ion transmembrane transport"/>
    <property type="evidence" value="ECO:0007669"/>
    <property type="project" value="TreeGrafter"/>
</dbReference>
<sequence length="1284" mass="144503">MSADNGRRKSLRNLMGLEPDLPGMVEGESRTPTDTDIALKNAKALAEGLRGSGVAQDEAKEQSTSSPPGVPSRMWGFSTKPSGRFRQESFRTQMKIEEDAATGLFGVDRQSSLDLRMKGNRFSRRPSTSTGADQISGMLPAEYANDATLSNITEQSLQTGRSSDGADTSLRGTNISTLGALPFSPVQEEREVKIDEKSGLRPPGNTHPERRRSSIIDAAAAGARKLRNMSKLKSVVKMIGIAKRLQKVQHDGDNTGSSKSVESDGSGMFGSKKLIKKAKELSAKNPTRRINTRTNLGKNEKDKRQRIDAKKHENLVDQLKLRKKTAAATDIRTSMNKLSKQHKQQFEETKLCGHIKVWPPHSLHVRNWDLLIAILVFSQVFIVPMQISSFPGWEGDTPEGRSKESYIVGIDVIFFVDIFVQFNLAIEKGEQGYYGDSVELITDRREIAWEYLSKWFTIDLLAISPLFIYIASQLGGVTNNAETTNIIKLIKAARIPRLFRLLRIFRVMRTLNMKSKAMQWFMYSRYSYLFNVFSLIMTLLVLVHIYACFWYITSNNNIAQRFNLGVGTLNKDGLQEDGTYDESYTDLYSFDSSVNTTVFKSATYIQAFHQAVLIIMGESMDNETDLEKFISSILMIIGAILMAIVFGEVSMYITNFYASTNMFQKKMTDLYESMIALNLPQNLQERIHLFYKYVWDEHHSIDGRPAILTFVPELSTNLAKEIYLYLYSDMITKVPMFHNRPADVVQHLVLAVQTLIYMPKDYVIVKGEFGQEMFFIQSGKCDVIIEISKKVEDSRASPDGNGKFRNRLGKWGKKFGRERSVVGRERSVAELNKPGDVNGDRPSAEASQRSSGRMSMNGSVYKVMEKAVKELEAGSYFGEIALITDSRRTASIRSRTFTELLVLNRDDFNRITENNHEDREEMKNQIKRRYNKDANVTQVLEKKDGAGLTKAEKDKRDAEEQEMKAIRGSKRTSFLELHMSTGEKGGGGALGGQINADIFELRAQMRGLRGQMGEIQKIMEDISKRESKKDRKEKKRRKKIRSWKKAKVEEMASNNAEEEEKEEGGLGLGLGGNAGENEGFLSFEEVGNRIKRDISHDLDYVGRSISTFVETDESSAESSGGESGDSDDGSGRDEEKSMRRKKEKEEEIARKKKIDEENEARIKREEEEREKVRKRVEERESVREREREKEKERIMEKQRLNLAAKQKRGGGGGKEDGGVGSSSSSSVDEDEELNSFREEDIPRRFDTPSQKSIQSVLNRSKLGLSGARSPVGSGRSLGGGGGGG</sequence>
<evidence type="ECO:0000256" key="4">
    <source>
        <dbReference type="ARBA" id="ARBA00022989"/>
    </source>
</evidence>
<gene>
    <name evidence="10" type="ORF">TrRE_jg12865</name>
</gene>
<keyword evidence="11" id="KW-1185">Reference proteome</keyword>
<feature type="compositionally biased region" description="Basic and acidic residues" evidence="7">
    <location>
        <begin position="1129"/>
        <end position="1199"/>
    </location>
</feature>
<name>A0A9W7ATU6_9STRA</name>
<dbReference type="Gene3D" id="2.60.120.10">
    <property type="entry name" value="Jelly Rolls"/>
    <property type="match status" value="1"/>
</dbReference>
<evidence type="ECO:0000256" key="1">
    <source>
        <dbReference type="ARBA" id="ARBA00004141"/>
    </source>
</evidence>
<dbReference type="SUPFAM" id="SSF81324">
    <property type="entry name" value="Voltage-gated potassium channels"/>
    <property type="match status" value="1"/>
</dbReference>
<feature type="compositionally biased region" description="Polar residues" evidence="7">
    <location>
        <begin position="845"/>
        <end position="854"/>
    </location>
</feature>
<evidence type="ECO:0000256" key="6">
    <source>
        <dbReference type="ARBA" id="ARBA00023136"/>
    </source>
</evidence>
<dbReference type="GO" id="GO:0098855">
    <property type="term" value="C:HCN channel complex"/>
    <property type="evidence" value="ECO:0007669"/>
    <property type="project" value="TreeGrafter"/>
</dbReference>
<dbReference type="PROSITE" id="PS00888">
    <property type="entry name" value="CNMP_BINDING_1"/>
    <property type="match status" value="1"/>
</dbReference>
<dbReference type="Pfam" id="PF00027">
    <property type="entry name" value="cNMP_binding"/>
    <property type="match status" value="1"/>
</dbReference>
<dbReference type="PANTHER" id="PTHR45689:SF5">
    <property type="entry name" value="I[[H]] CHANNEL, ISOFORM E"/>
    <property type="match status" value="1"/>
</dbReference>
<evidence type="ECO:0000256" key="7">
    <source>
        <dbReference type="SAM" id="MobiDB-lite"/>
    </source>
</evidence>
<comment type="caution">
    <text evidence="10">The sequence shown here is derived from an EMBL/GenBank/DDBJ whole genome shotgun (WGS) entry which is preliminary data.</text>
</comment>
<dbReference type="Gene3D" id="1.10.287.630">
    <property type="entry name" value="Helix hairpin bin"/>
    <property type="match status" value="1"/>
</dbReference>
<feature type="region of interest" description="Disordered" evidence="7">
    <location>
        <begin position="1020"/>
        <end position="1078"/>
    </location>
</feature>
<comment type="subcellular location">
    <subcellularLocation>
        <location evidence="1">Membrane</location>
        <topology evidence="1">Multi-pass membrane protein</topology>
    </subcellularLocation>
</comment>
<feature type="compositionally biased region" description="Polar residues" evidence="7">
    <location>
        <begin position="1247"/>
        <end position="1258"/>
    </location>
</feature>
<feature type="transmembrane region" description="Helical" evidence="8">
    <location>
        <begin position="528"/>
        <end position="552"/>
    </location>
</feature>
<feature type="compositionally biased region" description="Basic and acidic residues" evidence="7">
    <location>
        <begin position="1020"/>
        <end position="1030"/>
    </location>
</feature>
<dbReference type="InterPro" id="IPR018488">
    <property type="entry name" value="cNMP-bd_CS"/>
</dbReference>
<dbReference type="GO" id="GO:0005249">
    <property type="term" value="F:voltage-gated potassium channel activity"/>
    <property type="evidence" value="ECO:0007669"/>
    <property type="project" value="TreeGrafter"/>
</dbReference>
<dbReference type="SUPFAM" id="SSF51206">
    <property type="entry name" value="cAMP-binding domain-like"/>
    <property type="match status" value="1"/>
</dbReference>
<evidence type="ECO:0000256" key="2">
    <source>
        <dbReference type="ARBA" id="ARBA00022448"/>
    </source>
</evidence>
<evidence type="ECO:0000313" key="11">
    <source>
        <dbReference type="Proteomes" id="UP001165082"/>
    </source>
</evidence>
<proteinExistence type="predicted"/>
<dbReference type="PROSITE" id="PS50042">
    <property type="entry name" value="CNMP_BINDING_3"/>
    <property type="match status" value="1"/>
</dbReference>
<keyword evidence="2" id="KW-0813">Transport</keyword>
<feature type="compositionally biased region" description="Gly residues" evidence="7">
    <location>
        <begin position="1065"/>
        <end position="1074"/>
    </location>
</feature>
<keyword evidence="5" id="KW-0406">Ion transport</keyword>
<dbReference type="GO" id="GO:0003254">
    <property type="term" value="P:regulation of membrane depolarization"/>
    <property type="evidence" value="ECO:0007669"/>
    <property type="project" value="TreeGrafter"/>
</dbReference>
<feature type="compositionally biased region" description="Basic residues" evidence="7">
    <location>
        <begin position="1031"/>
        <end position="1045"/>
    </location>
</feature>
<feature type="compositionally biased region" description="Polar residues" evidence="7">
    <location>
        <begin position="157"/>
        <end position="177"/>
    </location>
</feature>
<dbReference type="OrthoDB" id="421226at2759"/>
<feature type="transmembrane region" description="Helical" evidence="8">
    <location>
        <begin position="629"/>
        <end position="658"/>
    </location>
</feature>
<protein>
    <recommendedName>
        <fullName evidence="9">Cyclic nucleotide-binding domain-containing protein</fullName>
    </recommendedName>
</protein>
<feature type="region of interest" description="Disordered" evidence="7">
    <location>
        <begin position="157"/>
        <end position="211"/>
    </location>
</feature>
<evidence type="ECO:0000256" key="8">
    <source>
        <dbReference type="SAM" id="Phobius"/>
    </source>
</evidence>
<feature type="region of interest" description="Disordered" evidence="7">
    <location>
        <begin position="1"/>
        <end position="32"/>
    </location>
</feature>
<dbReference type="InterPro" id="IPR051413">
    <property type="entry name" value="K/Na_HCN_channel"/>
</dbReference>